<keyword evidence="4 15" id="KW-0489">Methyltransferase</keyword>
<dbReference type="GO" id="GO:0000179">
    <property type="term" value="F:rRNA (adenine-N6,N6-)-dimethyltransferase activity"/>
    <property type="evidence" value="ECO:0007669"/>
    <property type="project" value="UniProtKB-UniRule"/>
</dbReference>
<keyword evidence="11" id="KW-0804">Transcription</keyword>
<evidence type="ECO:0000313" key="17">
    <source>
        <dbReference type="Proteomes" id="UP001607303"/>
    </source>
</evidence>
<dbReference type="GO" id="GO:0005739">
    <property type="term" value="C:mitochondrion"/>
    <property type="evidence" value="ECO:0007669"/>
    <property type="project" value="UniProtKB-SubCell"/>
</dbReference>
<comment type="subcellular location">
    <subcellularLocation>
        <location evidence="1">Mitochondrion</location>
    </subcellularLocation>
</comment>
<evidence type="ECO:0000256" key="10">
    <source>
        <dbReference type="ARBA" id="ARBA00023128"/>
    </source>
</evidence>
<evidence type="ECO:0000256" key="1">
    <source>
        <dbReference type="ARBA" id="ARBA00004173"/>
    </source>
</evidence>
<dbReference type="Proteomes" id="UP001607303">
    <property type="component" value="Unassembled WGS sequence"/>
</dbReference>
<dbReference type="SUPFAM" id="SSF53335">
    <property type="entry name" value="S-adenosyl-L-methionine-dependent methyltransferases"/>
    <property type="match status" value="1"/>
</dbReference>
<proteinExistence type="inferred from homology"/>
<organism evidence="16 17">
    <name type="scientific">Vespula maculifrons</name>
    <name type="common">Eastern yellow jacket</name>
    <name type="synonym">Wasp</name>
    <dbReference type="NCBI Taxonomy" id="7453"/>
    <lineage>
        <taxon>Eukaryota</taxon>
        <taxon>Metazoa</taxon>
        <taxon>Ecdysozoa</taxon>
        <taxon>Arthropoda</taxon>
        <taxon>Hexapoda</taxon>
        <taxon>Insecta</taxon>
        <taxon>Pterygota</taxon>
        <taxon>Neoptera</taxon>
        <taxon>Endopterygota</taxon>
        <taxon>Hymenoptera</taxon>
        <taxon>Apocrita</taxon>
        <taxon>Aculeata</taxon>
        <taxon>Vespoidea</taxon>
        <taxon>Vespidae</taxon>
        <taxon>Vespinae</taxon>
        <taxon>Vespula</taxon>
    </lineage>
</organism>
<name>A0ABD2CVQ9_VESMC</name>
<dbReference type="EMBL" id="JAYRBN010000030">
    <property type="protein sequence ID" value="KAL2748834.1"/>
    <property type="molecule type" value="Genomic_DNA"/>
</dbReference>
<accession>A0ABD2CVQ9</accession>
<dbReference type="Gene3D" id="3.40.50.150">
    <property type="entry name" value="Vaccinia Virus protein VP39"/>
    <property type="match status" value="1"/>
</dbReference>
<evidence type="ECO:0000256" key="12">
    <source>
        <dbReference type="ARBA" id="ARBA00029708"/>
    </source>
</evidence>
<dbReference type="GO" id="GO:0003723">
    <property type="term" value="F:RNA binding"/>
    <property type="evidence" value="ECO:0007669"/>
    <property type="project" value="UniProtKB-UniRule"/>
</dbReference>
<sequence>MTRVNFMTSLITHTEKNKSCYLKLFSMHRKFCLSMNFLHPRNINMKETKKENNKEEIDDNNVLSTMIRNGNVNNLNIKDYLSIINPQYNEICPKKYLRKVNKTLDLSYLVTEKDGKNFVNLIIDDLSKNMTFVAEANPGTGELTKNLLKAGIRNVYVYEPNECFFPVLYKLQDKYPNRLEIRKGNILQMSKLYFMDMQDNKQRINEILKDVPYTSWEDKSCMQVIGTTTDSVFLKHLIWSVVFRTSFMSRGRTSFYLAIKPSVWNILNYPQKKARMHFFYIMYQTLFDCKDLGNVKRLSYIPWPKHLLKQNSKNNDNTFLNVVKIEPKPYLLNNELKPSQIISYWYFVKYHLKSTSQRIIPELEKWIPGCGIRLIEKNYNIFTRFVDLTPLEFLKLYKDFTSWPEYESSLFLSSACSYIQIVNRNIGSGDVLNLRNENISNK</sequence>
<dbReference type="PANTHER" id="PTHR11727">
    <property type="entry name" value="DIMETHYLADENOSINE TRANSFERASE"/>
    <property type="match status" value="1"/>
</dbReference>
<evidence type="ECO:0000256" key="8">
    <source>
        <dbReference type="ARBA" id="ARBA00022946"/>
    </source>
</evidence>
<keyword evidence="17" id="KW-1185">Reference proteome</keyword>
<evidence type="ECO:0000256" key="11">
    <source>
        <dbReference type="ARBA" id="ARBA00023163"/>
    </source>
</evidence>
<keyword evidence="3" id="KW-0698">rRNA processing</keyword>
<feature type="binding site" evidence="15">
    <location>
        <position position="159"/>
    </location>
    <ligand>
        <name>S-adenosyl-L-methionine</name>
        <dbReference type="ChEBI" id="CHEBI:59789"/>
    </ligand>
</feature>
<evidence type="ECO:0000256" key="14">
    <source>
        <dbReference type="ARBA" id="ARBA00032796"/>
    </source>
</evidence>
<evidence type="ECO:0000256" key="4">
    <source>
        <dbReference type="ARBA" id="ARBA00022603"/>
    </source>
</evidence>
<evidence type="ECO:0000256" key="15">
    <source>
        <dbReference type="PROSITE-ProRule" id="PRU01026"/>
    </source>
</evidence>
<reference evidence="16 17" key="1">
    <citation type="journal article" date="2024" name="Ann. Entomol. Soc. Am.">
        <title>Genomic analyses of the southern and eastern yellowjacket wasps (Hymenoptera: Vespidae) reveal evolutionary signatures of social life.</title>
        <authorList>
            <person name="Catto M.A."/>
            <person name="Caine P.B."/>
            <person name="Orr S.E."/>
            <person name="Hunt B.G."/>
            <person name="Goodisman M.A.D."/>
        </authorList>
    </citation>
    <scope>NUCLEOTIDE SEQUENCE [LARGE SCALE GENOMIC DNA]</scope>
    <source>
        <strain evidence="16">232</strain>
        <tissue evidence="16">Head and thorax</tissue>
    </source>
</reference>
<evidence type="ECO:0000313" key="16">
    <source>
        <dbReference type="EMBL" id="KAL2748834.1"/>
    </source>
</evidence>
<keyword evidence="7 15" id="KW-0694">RNA-binding</keyword>
<dbReference type="PROSITE" id="PS51689">
    <property type="entry name" value="SAM_RNA_A_N6_MT"/>
    <property type="match status" value="1"/>
</dbReference>
<evidence type="ECO:0000256" key="13">
    <source>
        <dbReference type="ARBA" id="ARBA00031609"/>
    </source>
</evidence>
<evidence type="ECO:0000256" key="6">
    <source>
        <dbReference type="ARBA" id="ARBA00022691"/>
    </source>
</evidence>
<comment type="caution">
    <text evidence="15">Lacks conserved residue(s) required for the propagation of feature annotation.</text>
</comment>
<protein>
    <recommendedName>
        <fullName evidence="2">Dimethyladenosine transferase 2, mitochondrial</fullName>
    </recommendedName>
    <alternativeName>
        <fullName evidence="12">Mitochondrial 12S rRNA dimethylase 2</fullName>
    </alternativeName>
    <alternativeName>
        <fullName evidence="13">Mitochondrial transcription factor B2</fullName>
    </alternativeName>
    <alternativeName>
        <fullName evidence="14">S-adenosylmethionine-6-N', N'-adenosyl(rRNA) dimethyltransferase 2</fullName>
    </alternativeName>
</protein>
<keyword evidence="6 15" id="KW-0949">S-adenosyl-L-methionine</keyword>
<evidence type="ECO:0000256" key="7">
    <source>
        <dbReference type="ARBA" id="ARBA00022884"/>
    </source>
</evidence>
<dbReference type="AlphaFoldDB" id="A0ABD2CVQ9"/>
<dbReference type="InterPro" id="IPR001737">
    <property type="entry name" value="KsgA/Erm"/>
</dbReference>
<dbReference type="InterPro" id="IPR029063">
    <property type="entry name" value="SAM-dependent_MTases_sf"/>
</dbReference>
<evidence type="ECO:0000256" key="3">
    <source>
        <dbReference type="ARBA" id="ARBA00022552"/>
    </source>
</evidence>
<evidence type="ECO:0000256" key="5">
    <source>
        <dbReference type="ARBA" id="ARBA00022679"/>
    </source>
</evidence>
<gene>
    <name evidence="16" type="ORF">V1477_002954</name>
</gene>
<feature type="binding site" evidence="15">
    <location>
        <position position="109"/>
    </location>
    <ligand>
        <name>S-adenosyl-L-methionine</name>
        <dbReference type="ChEBI" id="CHEBI:59789"/>
    </ligand>
</feature>
<comment type="similarity">
    <text evidence="15">Belongs to the class I-like SAM-binding methyltransferase superfamily. rRNA adenine N(6)-methyltransferase family.</text>
</comment>
<comment type="caution">
    <text evidence="16">The sequence shown here is derived from an EMBL/GenBank/DDBJ whole genome shotgun (WGS) entry which is preliminary data.</text>
</comment>
<evidence type="ECO:0000256" key="9">
    <source>
        <dbReference type="ARBA" id="ARBA00023015"/>
    </source>
</evidence>
<keyword evidence="10" id="KW-0496">Mitochondrion</keyword>
<keyword evidence="8" id="KW-0809">Transit peptide</keyword>
<dbReference type="PANTHER" id="PTHR11727:SF13">
    <property type="entry name" value="DIMETHYLADENOSINE TRANSFERASE 2, MITOCHONDRIAL"/>
    <property type="match status" value="1"/>
</dbReference>
<keyword evidence="5 15" id="KW-0808">Transferase</keyword>
<evidence type="ECO:0000256" key="2">
    <source>
        <dbReference type="ARBA" id="ARBA00018369"/>
    </source>
</evidence>
<keyword evidence="9" id="KW-0805">Transcription regulation</keyword>